<dbReference type="PROSITE" id="PS51257">
    <property type="entry name" value="PROKAR_LIPOPROTEIN"/>
    <property type="match status" value="1"/>
</dbReference>
<protein>
    <submittedName>
        <fullName evidence="3">Glycerophosphodiester phosphodiesterase</fullName>
    </submittedName>
</protein>
<evidence type="ECO:0000313" key="4">
    <source>
        <dbReference type="Proteomes" id="UP000544134"/>
    </source>
</evidence>
<dbReference type="CDD" id="cd08580">
    <property type="entry name" value="GDPD_Rv2277c_like"/>
    <property type="match status" value="1"/>
</dbReference>
<feature type="signal peptide" evidence="1">
    <location>
        <begin position="1"/>
        <end position="30"/>
    </location>
</feature>
<keyword evidence="4" id="KW-1185">Reference proteome</keyword>
<dbReference type="InterPro" id="IPR030395">
    <property type="entry name" value="GP_PDE_dom"/>
</dbReference>
<dbReference type="InterPro" id="IPR017946">
    <property type="entry name" value="PLC-like_Pdiesterase_TIM-brl"/>
</dbReference>
<feature type="domain" description="GP-PDE" evidence="2">
    <location>
        <begin position="39"/>
        <end position="306"/>
    </location>
</feature>
<proteinExistence type="predicted"/>
<dbReference type="Pfam" id="PF03009">
    <property type="entry name" value="GDPD"/>
    <property type="match status" value="1"/>
</dbReference>
<keyword evidence="1" id="KW-0732">Signal</keyword>
<dbReference type="AlphaFoldDB" id="A0A848IE82"/>
<sequence>MLSSVRLAVCGSIAGLMLAGCALTTETADARVPPVTSLPKIIAHRGGTGDAPENTLEAIRQSIAHHADAMWLTVQLSKDGVPVLYRPADLSALTNAKGPVSDLTAAELARVNAGWSFRSGDIYPYREHPIGIPTLREALRTIPLATPIILDMKALPAAPQAQAVAQVLNEESAWSRVTIYSTEADYQQSFAAYSQAKLFESRDATRGRLVRVLLNQGCVDAPAEHTAAAFELHRKMTVVEKFTLGEGRSEVQATLWTPTTVACFRQKPDVRIVAIAVNNADDYRTAACLGIDAVLADSPQKMAVIKASMAMPLRCEAQHGTQGGQ</sequence>
<dbReference type="PANTHER" id="PTHR46211:SF10">
    <property type="entry name" value="EXPORTED PROTEIN"/>
    <property type="match status" value="1"/>
</dbReference>
<gene>
    <name evidence="3" type="ORF">HHL24_22700</name>
</gene>
<reference evidence="3 4" key="1">
    <citation type="submission" date="2020-04" db="EMBL/GenBank/DDBJ databases">
        <title>Paraburkholderia sp. RP-4-7 isolated from soil.</title>
        <authorList>
            <person name="Dahal R.H."/>
        </authorList>
    </citation>
    <scope>NUCLEOTIDE SEQUENCE [LARGE SCALE GENOMIC DNA]</scope>
    <source>
        <strain evidence="3 4">RP-4-7</strain>
    </source>
</reference>
<dbReference type="GO" id="GO:0008081">
    <property type="term" value="F:phosphoric diester hydrolase activity"/>
    <property type="evidence" value="ECO:0007669"/>
    <property type="project" value="InterPro"/>
</dbReference>
<dbReference type="GO" id="GO:0006629">
    <property type="term" value="P:lipid metabolic process"/>
    <property type="evidence" value="ECO:0007669"/>
    <property type="project" value="InterPro"/>
</dbReference>
<accession>A0A848IE82</accession>
<evidence type="ECO:0000256" key="1">
    <source>
        <dbReference type="SAM" id="SignalP"/>
    </source>
</evidence>
<evidence type="ECO:0000259" key="2">
    <source>
        <dbReference type="PROSITE" id="PS51704"/>
    </source>
</evidence>
<dbReference type="SUPFAM" id="SSF51695">
    <property type="entry name" value="PLC-like phosphodiesterases"/>
    <property type="match status" value="1"/>
</dbReference>
<name>A0A848IE82_9BURK</name>
<dbReference type="PANTHER" id="PTHR46211">
    <property type="entry name" value="GLYCEROPHOSPHORYL DIESTER PHOSPHODIESTERASE"/>
    <property type="match status" value="1"/>
</dbReference>
<dbReference type="EMBL" id="JABBGJ010000024">
    <property type="protein sequence ID" value="NMM00738.1"/>
    <property type="molecule type" value="Genomic_DNA"/>
</dbReference>
<evidence type="ECO:0000313" key="3">
    <source>
        <dbReference type="EMBL" id="NMM00738.1"/>
    </source>
</evidence>
<dbReference type="Gene3D" id="3.20.20.190">
    <property type="entry name" value="Phosphatidylinositol (PI) phosphodiesterase"/>
    <property type="match status" value="1"/>
</dbReference>
<comment type="caution">
    <text evidence="3">The sequence shown here is derived from an EMBL/GenBank/DDBJ whole genome shotgun (WGS) entry which is preliminary data.</text>
</comment>
<dbReference type="Proteomes" id="UP000544134">
    <property type="component" value="Unassembled WGS sequence"/>
</dbReference>
<dbReference type="PROSITE" id="PS51704">
    <property type="entry name" value="GP_PDE"/>
    <property type="match status" value="1"/>
</dbReference>
<organism evidence="3 4">
    <name type="scientific">Paraburkholderia polaris</name>
    <dbReference type="NCBI Taxonomy" id="2728848"/>
    <lineage>
        <taxon>Bacteria</taxon>
        <taxon>Pseudomonadati</taxon>
        <taxon>Pseudomonadota</taxon>
        <taxon>Betaproteobacteria</taxon>
        <taxon>Burkholderiales</taxon>
        <taxon>Burkholderiaceae</taxon>
        <taxon>Paraburkholderia</taxon>
    </lineage>
</organism>
<feature type="chain" id="PRO_5032384341" evidence="1">
    <location>
        <begin position="31"/>
        <end position="325"/>
    </location>
</feature>